<dbReference type="EMBL" id="MU167451">
    <property type="protein sequence ID" value="KAG0140358.1"/>
    <property type="molecule type" value="Genomic_DNA"/>
</dbReference>
<sequence length="74" mass="7940">MKHARGVTIPPLTSGVYVFAALQFSILSKSPTRSLAQGSNFKSDTCPNIQRDSQSSAAHFCTRTRTLAPALSQS</sequence>
<keyword evidence="2" id="KW-1185">Reference proteome</keyword>
<organism evidence="1 2">
    <name type="scientific">Cronartium quercuum f. sp. fusiforme G11</name>
    <dbReference type="NCBI Taxonomy" id="708437"/>
    <lineage>
        <taxon>Eukaryota</taxon>
        <taxon>Fungi</taxon>
        <taxon>Dikarya</taxon>
        <taxon>Basidiomycota</taxon>
        <taxon>Pucciniomycotina</taxon>
        <taxon>Pucciniomycetes</taxon>
        <taxon>Pucciniales</taxon>
        <taxon>Coleosporiaceae</taxon>
        <taxon>Cronartium</taxon>
    </lineage>
</organism>
<accession>A0A9P6NAD3</accession>
<reference evidence="1" key="1">
    <citation type="submission" date="2013-11" db="EMBL/GenBank/DDBJ databases">
        <title>Genome sequence of the fusiform rust pathogen reveals effectors for host alternation and coevolution with pine.</title>
        <authorList>
            <consortium name="DOE Joint Genome Institute"/>
            <person name="Smith K."/>
            <person name="Pendleton A."/>
            <person name="Kubisiak T."/>
            <person name="Anderson C."/>
            <person name="Salamov A."/>
            <person name="Aerts A."/>
            <person name="Riley R."/>
            <person name="Clum A."/>
            <person name="Lindquist E."/>
            <person name="Ence D."/>
            <person name="Campbell M."/>
            <person name="Kronenberg Z."/>
            <person name="Feau N."/>
            <person name="Dhillon B."/>
            <person name="Hamelin R."/>
            <person name="Burleigh J."/>
            <person name="Smith J."/>
            <person name="Yandell M."/>
            <person name="Nelson C."/>
            <person name="Grigoriev I."/>
            <person name="Davis J."/>
        </authorList>
    </citation>
    <scope>NUCLEOTIDE SEQUENCE</scope>
    <source>
        <strain evidence="1">G11</strain>
    </source>
</reference>
<dbReference type="AlphaFoldDB" id="A0A9P6NAD3"/>
<evidence type="ECO:0000313" key="2">
    <source>
        <dbReference type="Proteomes" id="UP000886653"/>
    </source>
</evidence>
<evidence type="ECO:0000313" key="1">
    <source>
        <dbReference type="EMBL" id="KAG0140358.1"/>
    </source>
</evidence>
<proteinExistence type="predicted"/>
<comment type="caution">
    <text evidence="1">The sequence shown here is derived from an EMBL/GenBank/DDBJ whole genome shotgun (WGS) entry which is preliminary data.</text>
</comment>
<dbReference type="Proteomes" id="UP000886653">
    <property type="component" value="Unassembled WGS sequence"/>
</dbReference>
<name>A0A9P6NAD3_9BASI</name>
<gene>
    <name evidence="1" type="ORF">CROQUDRAFT_100234</name>
</gene>
<protein>
    <submittedName>
        <fullName evidence="1">Uncharacterized protein</fullName>
    </submittedName>
</protein>